<dbReference type="AlphaFoldDB" id="A0A0F9FYS2"/>
<proteinExistence type="predicted"/>
<gene>
    <name evidence="2" type="ORF">LCGC14_1894380</name>
</gene>
<name>A0A0F9FYS2_9ZZZZ</name>
<accession>A0A0F9FYS2</accession>
<evidence type="ECO:0000256" key="1">
    <source>
        <dbReference type="SAM" id="MobiDB-lite"/>
    </source>
</evidence>
<evidence type="ECO:0000313" key="2">
    <source>
        <dbReference type="EMBL" id="KKL91468.1"/>
    </source>
</evidence>
<dbReference type="EMBL" id="LAZR01019721">
    <property type="protein sequence ID" value="KKL91468.1"/>
    <property type="molecule type" value="Genomic_DNA"/>
</dbReference>
<comment type="caution">
    <text evidence="2">The sequence shown here is derived from an EMBL/GenBank/DDBJ whole genome shotgun (WGS) entry which is preliminary data.</text>
</comment>
<organism evidence="2">
    <name type="scientific">marine sediment metagenome</name>
    <dbReference type="NCBI Taxonomy" id="412755"/>
    <lineage>
        <taxon>unclassified sequences</taxon>
        <taxon>metagenomes</taxon>
        <taxon>ecological metagenomes</taxon>
    </lineage>
</organism>
<protein>
    <submittedName>
        <fullName evidence="2">Uncharacterized protein</fullName>
    </submittedName>
</protein>
<sequence length="96" mass="10103">MSTRCSNCFQERQGITPAYPNTPPVCRGCARSLDGALGWFETHGYAIVEVATGVIFGGATPGVSPPTPQTLSDGAVEPGDEVEKAKAIVHTEERRG</sequence>
<feature type="region of interest" description="Disordered" evidence="1">
    <location>
        <begin position="59"/>
        <end position="80"/>
    </location>
</feature>
<reference evidence="2" key="1">
    <citation type="journal article" date="2015" name="Nature">
        <title>Complex archaea that bridge the gap between prokaryotes and eukaryotes.</title>
        <authorList>
            <person name="Spang A."/>
            <person name="Saw J.H."/>
            <person name="Jorgensen S.L."/>
            <person name="Zaremba-Niedzwiedzka K."/>
            <person name="Martijn J."/>
            <person name="Lind A.E."/>
            <person name="van Eijk R."/>
            <person name="Schleper C."/>
            <person name="Guy L."/>
            <person name="Ettema T.J."/>
        </authorList>
    </citation>
    <scope>NUCLEOTIDE SEQUENCE</scope>
</reference>